<feature type="transmembrane region" description="Helical" evidence="1">
    <location>
        <begin position="124"/>
        <end position="142"/>
    </location>
</feature>
<protein>
    <submittedName>
        <fullName evidence="3">EamA family transporter</fullName>
    </submittedName>
</protein>
<proteinExistence type="predicted"/>
<gene>
    <name evidence="3" type="ORF">GYA27_03985</name>
</gene>
<feature type="transmembrane region" description="Helical" evidence="1">
    <location>
        <begin position="36"/>
        <end position="57"/>
    </location>
</feature>
<dbReference type="GO" id="GO:0016020">
    <property type="term" value="C:membrane"/>
    <property type="evidence" value="ECO:0007669"/>
    <property type="project" value="InterPro"/>
</dbReference>
<sequence length="287" mass="32945">MNWFFFCALSVFALAAAELTQQYLLNKKDREIDERVSGFLTFFIPACLMAPYVFIYYRTELFLLLQPNMLPYFLGACIAGAFGTTFYLRSFKVESISYSVILVSSSAIFSTILGILVFHEASNFLKFSGIFLILLAIFLSNVKNEKFQKASLWGLAAGFFYGTMYVFDKYLVLEVDPFVYIFWSFLFTSCFLFLRKPAYIFGKIATLRLLDIRNIFLSGIAYLIYNLFTFLSYIYGGEVGKVDAINNSQIFLIILFEIAILKQKQNVFRKLGSFLLAIIGIYILSSY</sequence>
<reference evidence="3 4" key="1">
    <citation type="journal article" date="2020" name="Biotechnol. Biofuels">
        <title>New insights from the biogas microbiome by comprehensive genome-resolved metagenomics of nearly 1600 species originating from multiple anaerobic digesters.</title>
        <authorList>
            <person name="Campanaro S."/>
            <person name="Treu L."/>
            <person name="Rodriguez-R L.M."/>
            <person name="Kovalovszki A."/>
            <person name="Ziels R.M."/>
            <person name="Maus I."/>
            <person name="Zhu X."/>
            <person name="Kougias P.G."/>
            <person name="Basile A."/>
            <person name="Luo G."/>
            <person name="Schluter A."/>
            <person name="Konstantinidis K.T."/>
            <person name="Angelidaki I."/>
        </authorList>
    </citation>
    <scope>NUCLEOTIDE SEQUENCE [LARGE SCALE GENOMIC DNA]</scope>
    <source>
        <strain evidence="3">AS27yjCOA_165</strain>
    </source>
</reference>
<feature type="transmembrane region" description="Helical" evidence="1">
    <location>
        <begin position="242"/>
        <end position="260"/>
    </location>
</feature>
<feature type="domain" description="EamA" evidence="2">
    <location>
        <begin position="149"/>
        <end position="285"/>
    </location>
</feature>
<feature type="domain" description="EamA" evidence="2">
    <location>
        <begin position="5"/>
        <end position="141"/>
    </location>
</feature>
<dbReference type="SUPFAM" id="SSF103481">
    <property type="entry name" value="Multidrug resistance efflux transporter EmrE"/>
    <property type="match status" value="1"/>
</dbReference>
<accession>A0A7X9DKV5</accession>
<evidence type="ECO:0000256" key="1">
    <source>
        <dbReference type="SAM" id="Phobius"/>
    </source>
</evidence>
<dbReference type="InterPro" id="IPR000620">
    <property type="entry name" value="EamA_dom"/>
</dbReference>
<dbReference type="Pfam" id="PF00892">
    <property type="entry name" value="EamA"/>
    <property type="match status" value="2"/>
</dbReference>
<feature type="transmembrane region" description="Helical" evidence="1">
    <location>
        <begin position="96"/>
        <end position="117"/>
    </location>
</feature>
<keyword evidence="1" id="KW-0812">Transmembrane</keyword>
<comment type="caution">
    <text evidence="3">The sequence shown here is derived from an EMBL/GenBank/DDBJ whole genome shotgun (WGS) entry which is preliminary data.</text>
</comment>
<keyword evidence="1" id="KW-1133">Transmembrane helix</keyword>
<feature type="transmembrane region" description="Helical" evidence="1">
    <location>
        <begin position="267"/>
        <end position="285"/>
    </location>
</feature>
<evidence type="ECO:0000259" key="2">
    <source>
        <dbReference type="Pfam" id="PF00892"/>
    </source>
</evidence>
<feature type="transmembrane region" description="Helical" evidence="1">
    <location>
        <begin position="177"/>
        <end position="194"/>
    </location>
</feature>
<evidence type="ECO:0000313" key="4">
    <source>
        <dbReference type="Proteomes" id="UP000526033"/>
    </source>
</evidence>
<feature type="transmembrane region" description="Helical" evidence="1">
    <location>
        <begin position="69"/>
        <end position="90"/>
    </location>
</feature>
<keyword evidence="1" id="KW-0472">Membrane</keyword>
<dbReference type="InterPro" id="IPR037185">
    <property type="entry name" value="EmrE-like"/>
</dbReference>
<dbReference type="EMBL" id="JAAZNL010000050">
    <property type="protein sequence ID" value="NMB70331.1"/>
    <property type="molecule type" value="Genomic_DNA"/>
</dbReference>
<dbReference type="Gene3D" id="1.10.3730.20">
    <property type="match status" value="1"/>
</dbReference>
<name>A0A7X9DKV5_UNCKA</name>
<feature type="transmembrane region" description="Helical" evidence="1">
    <location>
        <begin position="215"/>
        <end position="236"/>
    </location>
</feature>
<evidence type="ECO:0000313" key="3">
    <source>
        <dbReference type="EMBL" id="NMB70331.1"/>
    </source>
</evidence>
<dbReference type="AlphaFoldDB" id="A0A7X9DKV5"/>
<dbReference type="Proteomes" id="UP000526033">
    <property type="component" value="Unassembled WGS sequence"/>
</dbReference>
<organism evidence="3 4">
    <name type="scientific">candidate division WWE3 bacterium</name>
    <dbReference type="NCBI Taxonomy" id="2053526"/>
    <lineage>
        <taxon>Bacteria</taxon>
        <taxon>Katanobacteria</taxon>
    </lineage>
</organism>